<proteinExistence type="inferred from homology"/>
<dbReference type="PANTHER" id="PTHR30346">
    <property type="entry name" value="TRANSCRIPTIONAL DUAL REGULATOR HCAR-RELATED"/>
    <property type="match status" value="1"/>
</dbReference>
<dbReference type="InterPro" id="IPR036390">
    <property type="entry name" value="WH_DNA-bd_sf"/>
</dbReference>
<protein>
    <submittedName>
        <fullName evidence="6">DNA-binding transcriptional LysR family regulator</fullName>
    </submittedName>
</protein>
<evidence type="ECO:0000256" key="3">
    <source>
        <dbReference type="ARBA" id="ARBA00023125"/>
    </source>
</evidence>
<sequence length="301" mass="32913">MLEVRRLRLLRELEIRGTLAGVAEALHLSPSSVSQQLALLEKEVGVPLLRKAGRGVRLTPQAEILAEHAAAVLDRLELAEAEMAASLEEATGSVRLAVFQSAALALMPQTLTALAESHPRLRVTMTQSEPESALRETWAREFDLVVAEQYPEHAAPWLPELDRVDLTTDEIRLAVPPDGPWSRVRTIDDAAGAAWVMEPGGVASRHFAEQACRRSGFEPDVRYETADLQAQIRLIESGNAVALLPDLLWLGRSPSVGLRRLAARPRRTIFTSARRASARQPGVRAVRESLAGVVARLESTS</sequence>
<comment type="similarity">
    <text evidence="1">Belongs to the LysR transcriptional regulatory family.</text>
</comment>
<evidence type="ECO:0000313" key="6">
    <source>
        <dbReference type="EMBL" id="PJJ53879.1"/>
    </source>
</evidence>
<evidence type="ECO:0000256" key="1">
    <source>
        <dbReference type="ARBA" id="ARBA00009437"/>
    </source>
</evidence>
<dbReference type="PROSITE" id="PS50931">
    <property type="entry name" value="HTH_LYSR"/>
    <property type="match status" value="1"/>
</dbReference>
<dbReference type="PANTHER" id="PTHR30346:SF29">
    <property type="entry name" value="LYSR SUBSTRATE-BINDING"/>
    <property type="match status" value="1"/>
</dbReference>
<dbReference type="Proteomes" id="UP000230842">
    <property type="component" value="Unassembled WGS sequence"/>
</dbReference>
<dbReference type="Gene3D" id="3.40.190.10">
    <property type="entry name" value="Periplasmic binding protein-like II"/>
    <property type="match status" value="2"/>
</dbReference>
<dbReference type="GO" id="GO:0003700">
    <property type="term" value="F:DNA-binding transcription factor activity"/>
    <property type="evidence" value="ECO:0007669"/>
    <property type="project" value="InterPro"/>
</dbReference>
<evidence type="ECO:0000259" key="5">
    <source>
        <dbReference type="PROSITE" id="PS50931"/>
    </source>
</evidence>
<reference evidence="6 7" key="1">
    <citation type="submission" date="2017-11" db="EMBL/GenBank/DDBJ databases">
        <title>Genomic Encyclopedia of Archaeal and Bacterial Type Strains, Phase II (KMG-II): From Individual Species to Whole Genera.</title>
        <authorList>
            <person name="Goeker M."/>
        </authorList>
    </citation>
    <scope>NUCLEOTIDE SEQUENCE [LARGE SCALE GENOMIC DNA]</scope>
    <source>
        <strain evidence="6 7">DSM 27763</strain>
    </source>
</reference>
<dbReference type="RefSeq" id="WP_039359498.1">
    <property type="nucleotide sequence ID" value="NZ_PGEZ01000002.1"/>
</dbReference>
<dbReference type="GO" id="GO:0003677">
    <property type="term" value="F:DNA binding"/>
    <property type="evidence" value="ECO:0007669"/>
    <property type="project" value="UniProtKB-KW"/>
</dbReference>
<evidence type="ECO:0000256" key="2">
    <source>
        <dbReference type="ARBA" id="ARBA00023015"/>
    </source>
</evidence>
<dbReference type="GO" id="GO:0032993">
    <property type="term" value="C:protein-DNA complex"/>
    <property type="evidence" value="ECO:0007669"/>
    <property type="project" value="TreeGrafter"/>
</dbReference>
<dbReference type="Pfam" id="PF00126">
    <property type="entry name" value="HTH_1"/>
    <property type="match status" value="1"/>
</dbReference>
<keyword evidence="7" id="KW-1185">Reference proteome</keyword>
<keyword evidence="3 6" id="KW-0238">DNA-binding</keyword>
<dbReference type="SUPFAM" id="SSF46785">
    <property type="entry name" value="Winged helix' DNA-binding domain"/>
    <property type="match status" value="1"/>
</dbReference>
<dbReference type="InterPro" id="IPR005119">
    <property type="entry name" value="LysR_subst-bd"/>
</dbReference>
<dbReference type="SUPFAM" id="SSF53850">
    <property type="entry name" value="Periplasmic binding protein-like II"/>
    <property type="match status" value="1"/>
</dbReference>
<keyword evidence="2" id="KW-0805">Transcription regulation</keyword>
<name>A0A0B2BB29_9ACTN</name>
<organism evidence="6 7">
    <name type="scientific">Mumia flava</name>
    <dbReference type="NCBI Taxonomy" id="1348852"/>
    <lineage>
        <taxon>Bacteria</taxon>
        <taxon>Bacillati</taxon>
        <taxon>Actinomycetota</taxon>
        <taxon>Actinomycetes</taxon>
        <taxon>Propionibacteriales</taxon>
        <taxon>Nocardioidaceae</taxon>
        <taxon>Mumia</taxon>
    </lineage>
</organism>
<gene>
    <name evidence="6" type="ORF">CLV56_3381</name>
</gene>
<evidence type="ECO:0000256" key="4">
    <source>
        <dbReference type="ARBA" id="ARBA00023163"/>
    </source>
</evidence>
<evidence type="ECO:0000313" key="7">
    <source>
        <dbReference type="Proteomes" id="UP000230842"/>
    </source>
</evidence>
<accession>A0A0B2BB29</accession>
<dbReference type="OrthoDB" id="3673085at2"/>
<dbReference type="InterPro" id="IPR036388">
    <property type="entry name" value="WH-like_DNA-bd_sf"/>
</dbReference>
<dbReference type="InterPro" id="IPR000847">
    <property type="entry name" value="LysR_HTH_N"/>
</dbReference>
<keyword evidence="4" id="KW-0804">Transcription</keyword>
<feature type="domain" description="HTH lysR-type" evidence="5">
    <location>
        <begin position="2"/>
        <end position="59"/>
    </location>
</feature>
<dbReference type="Gene3D" id="1.10.10.10">
    <property type="entry name" value="Winged helix-like DNA-binding domain superfamily/Winged helix DNA-binding domain"/>
    <property type="match status" value="1"/>
</dbReference>
<comment type="caution">
    <text evidence="6">The sequence shown here is derived from an EMBL/GenBank/DDBJ whole genome shotgun (WGS) entry which is preliminary data.</text>
</comment>
<dbReference type="EMBL" id="PGEZ01000002">
    <property type="protein sequence ID" value="PJJ53879.1"/>
    <property type="molecule type" value="Genomic_DNA"/>
</dbReference>
<dbReference type="Pfam" id="PF03466">
    <property type="entry name" value="LysR_substrate"/>
    <property type="match status" value="1"/>
</dbReference>
<dbReference type="AlphaFoldDB" id="A0A0B2BB29"/>